<dbReference type="CDD" id="cd08948">
    <property type="entry name" value="5beta-POR_like_SDR_a"/>
    <property type="match status" value="1"/>
</dbReference>
<protein>
    <recommendedName>
        <fullName evidence="1">NAD-dependent epimerase/dehydratase domain-containing protein</fullName>
    </recommendedName>
</protein>
<dbReference type="PANTHER" id="PTHR32487">
    <property type="entry name" value="3-OXO-DELTA(4,5)-STEROID 5-BETA-REDUCTASE"/>
    <property type="match status" value="1"/>
</dbReference>
<dbReference type="Gene3D" id="3.40.50.720">
    <property type="entry name" value="NAD(P)-binding Rossmann-like Domain"/>
    <property type="match status" value="1"/>
</dbReference>
<dbReference type="RefSeq" id="WP_088711264.1">
    <property type="nucleotide sequence ID" value="NZ_NFZT01000001.1"/>
</dbReference>
<dbReference type="PANTHER" id="PTHR32487:SF0">
    <property type="entry name" value="3-OXO-DELTA(4,5)-STEROID 5-BETA-REDUCTASE"/>
    <property type="match status" value="1"/>
</dbReference>
<dbReference type="AlphaFoldDB" id="A0A219B2B2"/>
<dbReference type="SUPFAM" id="SSF51735">
    <property type="entry name" value="NAD(P)-binding Rossmann-fold domains"/>
    <property type="match status" value="1"/>
</dbReference>
<gene>
    <name evidence="2" type="ORF">B5C34_02710</name>
</gene>
<organism evidence="2 3">
    <name type="scientific">Pacificimonas flava</name>
    <dbReference type="NCBI Taxonomy" id="1234595"/>
    <lineage>
        <taxon>Bacteria</taxon>
        <taxon>Pseudomonadati</taxon>
        <taxon>Pseudomonadota</taxon>
        <taxon>Alphaproteobacteria</taxon>
        <taxon>Sphingomonadales</taxon>
        <taxon>Sphingosinicellaceae</taxon>
        <taxon>Pacificimonas</taxon>
    </lineage>
</organism>
<dbReference type="Proteomes" id="UP000198462">
    <property type="component" value="Unassembled WGS sequence"/>
</dbReference>
<dbReference type="InterPro" id="IPR036291">
    <property type="entry name" value="NAD(P)-bd_dom_sf"/>
</dbReference>
<accession>A0A219B2B2</accession>
<dbReference type="OrthoDB" id="4392084at2"/>
<evidence type="ECO:0000313" key="2">
    <source>
        <dbReference type="EMBL" id="OWV32471.1"/>
    </source>
</evidence>
<dbReference type="Pfam" id="PF01370">
    <property type="entry name" value="Epimerase"/>
    <property type="match status" value="1"/>
</dbReference>
<reference evidence="3" key="1">
    <citation type="submission" date="2017-05" db="EMBL/GenBank/DDBJ databases">
        <authorList>
            <person name="Lin X."/>
        </authorList>
    </citation>
    <scope>NUCLEOTIDE SEQUENCE [LARGE SCALE GENOMIC DNA]</scope>
    <source>
        <strain evidence="3">JLT2012</strain>
    </source>
</reference>
<dbReference type="EMBL" id="NFZT01000001">
    <property type="protein sequence ID" value="OWV32471.1"/>
    <property type="molecule type" value="Genomic_DNA"/>
</dbReference>
<evidence type="ECO:0000313" key="3">
    <source>
        <dbReference type="Proteomes" id="UP000198462"/>
    </source>
</evidence>
<feature type="domain" description="NAD-dependent epimerase/dehydratase" evidence="1">
    <location>
        <begin position="6"/>
        <end position="244"/>
    </location>
</feature>
<sequence>MSKKTALIVGASGVIGQAAAERFAKSGFDRVIGLSRRPPDLPPELDVEHLAIDLLDEEACANAASELGDLTHLVYAALFEKPGLVAGWHEADQMQTNLAMMRNLMEPLLSSATKLSHVSALQGTKAYGAHVHEISVPARESQARDPHANFYWLQEDYLREKRAGAPWSLTIWRPQVVFGTATGAAMNIIPVLGAYAAIQRTLGRPLTYPGRPGGVAEAVSAELVADALFWASDAVEAADQIFNITNGDVFTWQGVWPAIARALKMEPAYGEPFSLADYLLQHADVWDDVVEKYGLRPQSLKELVGESHHYADLLFGVEAPADAARAPVLVSTIKLRQAGFGACEDTEKMFARLLDEVAVLGIVPSP</sequence>
<name>A0A219B2B2_9SPHN</name>
<dbReference type="InterPro" id="IPR001509">
    <property type="entry name" value="Epimerase_deHydtase"/>
</dbReference>
<evidence type="ECO:0000259" key="1">
    <source>
        <dbReference type="Pfam" id="PF01370"/>
    </source>
</evidence>
<comment type="caution">
    <text evidence="2">The sequence shown here is derived from an EMBL/GenBank/DDBJ whole genome shotgun (WGS) entry which is preliminary data.</text>
</comment>
<proteinExistence type="predicted"/>
<keyword evidence="3" id="KW-1185">Reference proteome</keyword>
<dbReference type="InterPro" id="IPR055222">
    <property type="entry name" value="PRISE-like_Rossmann-fold"/>
</dbReference>